<gene>
    <name evidence="2" type="ORF">E0H73_35905</name>
</gene>
<accession>A0A4R0KBH6</accession>
<dbReference type="EMBL" id="SJKB01000015">
    <property type="protein sequence ID" value="TCC55318.1"/>
    <property type="molecule type" value="Genomic_DNA"/>
</dbReference>
<feature type="domain" description="Methyltransferase" evidence="1">
    <location>
        <begin position="19"/>
        <end position="155"/>
    </location>
</feature>
<dbReference type="InterPro" id="IPR022744">
    <property type="entry name" value="MeTrfase_dom_put"/>
</dbReference>
<dbReference type="Proteomes" id="UP000291144">
    <property type="component" value="Unassembled WGS sequence"/>
</dbReference>
<dbReference type="RefSeq" id="WP_131364052.1">
    <property type="nucleotide sequence ID" value="NZ_SJKB01000015.1"/>
</dbReference>
<evidence type="ECO:0000313" key="2">
    <source>
        <dbReference type="EMBL" id="TCC55318.1"/>
    </source>
</evidence>
<dbReference type="InterPro" id="IPR029063">
    <property type="entry name" value="SAM-dependent_MTases_sf"/>
</dbReference>
<sequence>MDWSAWHDEYDDPGSVLSQRLKVVQTQLRSALADCAAGPLRIVSLCAGQGRDVLEVLADHPRRGDVHARLVELDPEIADRAASAARALGLDQVEIRAGDAALIDQYAGMVPADIVLACGIFGNISDEDIQRTIAALPQLCGSGAPVIWTRHRDDPDLVPEICSWFESRDFERLYLSDPAVGFGVGVHRYTGTPQPFVPGTHLFTFRHYEP</sequence>
<evidence type="ECO:0000259" key="1">
    <source>
        <dbReference type="Pfam" id="PF12147"/>
    </source>
</evidence>
<organism evidence="2 3">
    <name type="scientific">Kribbella pittospori</name>
    <dbReference type="NCBI Taxonomy" id="722689"/>
    <lineage>
        <taxon>Bacteria</taxon>
        <taxon>Bacillati</taxon>
        <taxon>Actinomycetota</taxon>
        <taxon>Actinomycetes</taxon>
        <taxon>Propionibacteriales</taxon>
        <taxon>Kribbellaceae</taxon>
        <taxon>Kribbella</taxon>
    </lineage>
</organism>
<evidence type="ECO:0000313" key="3">
    <source>
        <dbReference type="Proteomes" id="UP000291144"/>
    </source>
</evidence>
<reference evidence="2 3" key="1">
    <citation type="submission" date="2019-02" db="EMBL/GenBank/DDBJ databases">
        <title>Kribbella capetownensis sp. nov. and Kribbella speibonae sp. nov., isolated from soil.</title>
        <authorList>
            <person name="Curtis S.M."/>
            <person name="Norton I."/>
            <person name="Everest G.J."/>
            <person name="Meyers P.R."/>
        </authorList>
    </citation>
    <scope>NUCLEOTIDE SEQUENCE [LARGE SCALE GENOMIC DNA]</scope>
    <source>
        <strain evidence="2 3">NRRL B-24813</strain>
    </source>
</reference>
<dbReference type="Gene3D" id="3.40.50.150">
    <property type="entry name" value="Vaccinia Virus protein VP39"/>
    <property type="match status" value="1"/>
</dbReference>
<dbReference type="AlphaFoldDB" id="A0A4R0KBH6"/>
<comment type="caution">
    <text evidence="2">The sequence shown here is derived from an EMBL/GenBank/DDBJ whole genome shotgun (WGS) entry which is preliminary data.</text>
</comment>
<proteinExistence type="predicted"/>
<dbReference type="GO" id="GO:0008168">
    <property type="term" value="F:methyltransferase activity"/>
    <property type="evidence" value="ECO:0007669"/>
    <property type="project" value="UniProtKB-KW"/>
</dbReference>
<dbReference type="SUPFAM" id="SSF53335">
    <property type="entry name" value="S-adenosyl-L-methionine-dependent methyltransferases"/>
    <property type="match status" value="1"/>
</dbReference>
<name>A0A4R0KBH6_9ACTN</name>
<protein>
    <submittedName>
        <fullName evidence="2">SAM-dependent methyltransferase</fullName>
    </submittedName>
</protein>
<dbReference type="GO" id="GO:0032259">
    <property type="term" value="P:methylation"/>
    <property type="evidence" value="ECO:0007669"/>
    <property type="project" value="UniProtKB-KW"/>
</dbReference>
<dbReference type="Pfam" id="PF12147">
    <property type="entry name" value="Methyltransf_20"/>
    <property type="match status" value="1"/>
</dbReference>
<keyword evidence="3" id="KW-1185">Reference proteome</keyword>
<dbReference type="OrthoDB" id="8163513at2"/>
<keyword evidence="2" id="KW-0489">Methyltransferase</keyword>
<keyword evidence="2" id="KW-0808">Transferase</keyword>